<reference evidence="1 2" key="1">
    <citation type="submission" date="2013-03" db="EMBL/GenBank/DDBJ databases">
        <title>The Genome Sequence of Exophiala aquamarina CBS 119918.</title>
        <authorList>
            <consortium name="The Broad Institute Genomics Platform"/>
            <person name="Cuomo C."/>
            <person name="de Hoog S."/>
            <person name="Gorbushina A."/>
            <person name="Walker B."/>
            <person name="Young S.K."/>
            <person name="Zeng Q."/>
            <person name="Gargeya S."/>
            <person name="Fitzgerald M."/>
            <person name="Haas B."/>
            <person name="Abouelleil A."/>
            <person name="Allen A.W."/>
            <person name="Alvarado L."/>
            <person name="Arachchi H.M."/>
            <person name="Berlin A.M."/>
            <person name="Chapman S.B."/>
            <person name="Gainer-Dewar J."/>
            <person name="Goldberg J."/>
            <person name="Griggs A."/>
            <person name="Gujja S."/>
            <person name="Hansen M."/>
            <person name="Howarth C."/>
            <person name="Imamovic A."/>
            <person name="Ireland A."/>
            <person name="Larimer J."/>
            <person name="McCowan C."/>
            <person name="Murphy C."/>
            <person name="Pearson M."/>
            <person name="Poon T.W."/>
            <person name="Priest M."/>
            <person name="Roberts A."/>
            <person name="Saif S."/>
            <person name="Shea T."/>
            <person name="Sisk P."/>
            <person name="Sykes S."/>
            <person name="Wortman J."/>
            <person name="Nusbaum C."/>
            <person name="Birren B."/>
        </authorList>
    </citation>
    <scope>NUCLEOTIDE SEQUENCE [LARGE SCALE GENOMIC DNA]</scope>
    <source>
        <strain evidence="1 2">CBS 119918</strain>
    </source>
</reference>
<sequence length="72" mass="8092">MSINEIFSTLIHGGYVVWSSESDRMNNIRDFIDKNKVKTAILTPTELKMLPTNDSHLHNVVLIGEAGTDHLI</sequence>
<proteinExistence type="predicted"/>
<dbReference type="GeneID" id="25287783"/>
<keyword evidence="2" id="KW-1185">Reference proteome</keyword>
<dbReference type="GO" id="GO:0005737">
    <property type="term" value="C:cytoplasm"/>
    <property type="evidence" value="ECO:0007669"/>
    <property type="project" value="TreeGrafter"/>
</dbReference>
<evidence type="ECO:0000313" key="2">
    <source>
        <dbReference type="Proteomes" id="UP000027920"/>
    </source>
</evidence>
<dbReference type="PANTHER" id="PTHR45527">
    <property type="entry name" value="NONRIBOSOMAL PEPTIDE SYNTHETASE"/>
    <property type="match status" value="1"/>
</dbReference>
<dbReference type="GO" id="GO:0043041">
    <property type="term" value="P:amino acid activation for nonribosomal peptide biosynthetic process"/>
    <property type="evidence" value="ECO:0007669"/>
    <property type="project" value="TreeGrafter"/>
</dbReference>
<dbReference type="RefSeq" id="XP_013253629.1">
    <property type="nucleotide sequence ID" value="XM_013398175.1"/>
</dbReference>
<dbReference type="Proteomes" id="UP000027920">
    <property type="component" value="Unassembled WGS sequence"/>
</dbReference>
<evidence type="ECO:0000313" key="1">
    <source>
        <dbReference type="EMBL" id="KEF51039.1"/>
    </source>
</evidence>
<dbReference type="EMBL" id="AMGV01000031">
    <property type="protein sequence ID" value="KEF51039.1"/>
    <property type="molecule type" value="Genomic_DNA"/>
</dbReference>
<dbReference type="GO" id="GO:0031177">
    <property type="term" value="F:phosphopantetheine binding"/>
    <property type="evidence" value="ECO:0007669"/>
    <property type="project" value="TreeGrafter"/>
</dbReference>
<organism evidence="1 2">
    <name type="scientific">Exophiala aquamarina CBS 119918</name>
    <dbReference type="NCBI Taxonomy" id="1182545"/>
    <lineage>
        <taxon>Eukaryota</taxon>
        <taxon>Fungi</taxon>
        <taxon>Dikarya</taxon>
        <taxon>Ascomycota</taxon>
        <taxon>Pezizomycotina</taxon>
        <taxon>Eurotiomycetes</taxon>
        <taxon>Chaetothyriomycetidae</taxon>
        <taxon>Chaetothyriales</taxon>
        <taxon>Herpotrichiellaceae</taxon>
        <taxon>Exophiala</taxon>
    </lineage>
</organism>
<dbReference type="VEuPathDB" id="FungiDB:A1O9_12889"/>
<comment type="caution">
    <text evidence="1">The sequence shown here is derived from an EMBL/GenBank/DDBJ whole genome shotgun (WGS) entry which is preliminary data.</text>
</comment>
<dbReference type="AlphaFoldDB" id="A0A072NT35"/>
<dbReference type="PANTHER" id="PTHR45527:SF1">
    <property type="entry name" value="FATTY ACID SYNTHASE"/>
    <property type="match status" value="1"/>
</dbReference>
<dbReference type="GO" id="GO:0044550">
    <property type="term" value="P:secondary metabolite biosynthetic process"/>
    <property type="evidence" value="ECO:0007669"/>
    <property type="project" value="TreeGrafter"/>
</dbReference>
<gene>
    <name evidence="1" type="ORF">A1O9_12889</name>
</gene>
<name>A0A072NT35_9EURO</name>
<dbReference type="HOGENOM" id="CLU_2722231_0_0_1"/>
<protein>
    <submittedName>
        <fullName evidence="1">Uncharacterized protein</fullName>
    </submittedName>
</protein>
<accession>A0A072NT35</accession>
<dbReference type="SUPFAM" id="SSF56801">
    <property type="entry name" value="Acetyl-CoA synthetase-like"/>
    <property type="match status" value="1"/>
</dbReference>
<dbReference type="Gene3D" id="3.40.50.980">
    <property type="match status" value="1"/>
</dbReference>